<reference evidence="2" key="1">
    <citation type="submission" date="2021-10" db="EMBL/GenBank/DDBJ databases">
        <title>Melipona bicolor Genome sequencing and assembly.</title>
        <authorList>
            <person name="Araujo N.S."/>
            <person name="Arias M.C."/>
        </authorList>
    </citation>
    <scope>NUCLEOTIDE SEQUENCE</scope>
    <source>
        <strain evidence="2">USP_2M_L1-L4_2017</strain>
        <tissue evidence="2">Whole body</tissue>
    </source>
</reference>
<feature type="region of interest" description="Disordered" evidence="1">
    <location>
        <begin position="1"/>
        <end position="67"/>
    </location>
</feature>
<organism evidence="2 3">
    <name type="scientific">Melipona bicolor</name>
    <dbReference type="NCBI Taxonomy" id="60889"/>
    <lineage>
        <taxon>Eukaryota</taxon>
        <taxon>Metazoa</taxon>
        <taxon>Ecdysozoa</taxon>
        <taxon>Arthropoda</taxon>
        <taxon>Hexapoda</taxon>
        <taxon>Insecta</taxon>
        <taxon>Pterygota</taxon>
        <taxon>Neoptera</taxon>
        <taxon>Endopterygota</taxon>
        <taxon>Hymenoptera</taxon>
        <taxon>Apocrita</taxon>
        <taxon>Aculeata</taxon>
        <taxon>Apoidea</taxon>
        <taxon>Anthophila</taxon>
        <taxon>Apidae</taxon>
        <taxon>Melipona</taxon>
    </lineage>
</organism>
<dbReference type="Proteomes" id="UP001177670">
    <property type="component" value="Unassembled WGS sequence"/>
</dbReference>
<evidence type="ECO:0000313" key="2">
    <source>
        <dbReference type="EMBL" id="KAK1137144.1"/>
    </source>
</evidence>
<evidence type="ECO:0000256" key="1">
    <source>
        <dbReference type="SAM" id="MobiDB-lite"/>
    </source>
</evidence>
<dbReference type="EMBL" id="JAHYIQ010000001">
    <property type="protein sequence ID" value="KAK1137144.1"/>
    <property type="molecule type" value="Genomic_DNA"/>
</dbReference>
<comment type="caution">
    <text evidence="2">The sequence shown here is derived from an EMBL/GenBank/DDBJ whole genome shotgun (WGS) entry which is preliminary data.</text>
</comment>
<evidence type="ECO:0000313" key="3">
    <source>
        <dbReference type="Proteomes" id="UP001177670"/>
    </source>
</evidence>
<protein>
    <submittedName>
        <fullName evidence="2">Uncharacterized protein</fullName>
    </submittedName>
</protein>
<gene>
    <name evidence="2" type="ORF">K0M31_001669</name>
</gene>
<feature type="compositionally biased region" description="Basic and acidic residues" evidence="1">
    <location>
        <begin position="1"/>
        <end position="29"/>
    </location>
</feature>
<proteinExistence type="predicted"/>
<keyword evidence="3" id="KW-1185">Reference proteome</keyword>
<accession>A0AA40GGA6</accession>
<sequence length="67" mass="7237">MHLENKCPHAPQDSKAEGDENLFGKEWKGKASRKRRNGTAAASSSEPEARSTGDTGCALFTDINTTE</sequence>
<name>A0AA40GGA6_9HYME</name>
<dbReference type="AlphaFoldDB" id="A0AA40GGA6"/>